<organism evidence="2 3">
    <name type="scientific">Scleroderma citrinum Foug A</name>
    <dbReference type="NCBI Taxonomy" id="1036808"/>
    <lineage>
        <taxon>Eukaryota</taxon>
        <taxon>Fungi</taxon>
        <taxon>Dikarya</taxon>
        <taxon>Basidiomycota</taxon>
        <taxon>Agaricomycotina</taxon>
        <taxon>Agaricomycetes</taxon>
        <taxon>Agaricomycetidae</taxon>
        <taxon>Boletales</taxon>
        <taxon>Sclerodermatineae</taxon>
        <taxon>Sclerodermataceae</taxon>
        <taxon>Scleroderma</taxon>
    </lineage>
</organism>
<dbReference type="Gene3D" id="1.20.200.10">
    <property type="entry name" value="Fumarase/aspartase (Central domain)"/>
    <property type="match status" value="1"/>
</dbReference>
<accession>A0A0C2ZZD5</accession>
<dbReference type="Gene3D" id="1.10.275.60">
    <property type="match status" value="1"/>
</dbReference>
<dbReference type="PANTHER" id="PTHR43172:SF1">
    <property type="entry name" value="ADENYLOSUCCINATE LYASE"/>
    <property type="match status" value="1"/>
</dbReference>
<keyword evidence="1" id="KW-0456">Lyase</keyword>
<dbReference type="InterPro" id="IPR008948">
    <property type="entry name" value="L-Aspartase-like"/>
</dbReference>
<dbReference type="GO" id="GO:0004018">
    <property type="term" value="F:N6-(1,2-dicarboxyethyl)AMP AMP-lyase (fumarate-forming) activity"/>
    <property type="evidence" value="ECO:0007669"/>
    <property type="project" value="TreeGrafter"/>
</dbReference>
<dbReference type="GO" id="GO:0005829">
    <property type="term" value="C:cytosol"/>
    <property type="evidence" value="ECO:0007669"/>
    <property type="project" value="TreeGrafter"/>
</dbReference>
<evidence type="ECO:0000256" key="1">
    <source>
        <dbReference type="ARBA" id="ARBA00023239"/>
    </source>
</evidence>
<dbReference type="SUPFAM" id="SSF48557">
    <property type="entry name" value="L-aspartase-like"/>
    <property type="match status" value="1"/>
</dbReference>
<keyword evidence="3" id="KW-1185">Reference proteome</keyword>
<dbReference type="InParanoid" id="A0A0C2ZZD5"/>
<dbReference type="STRING" id="1036808.A0A0C2ZZD5"/>
<dbReference type="GO" id="GO:0044208">
    <property type="term" value="P:'de novo' AMP biosynthetic process"/>
    <property type="evidence" value="ECO:0007669"/>
    <property type="project" value="TreeGrafter"/>
</dbReference>
<name>A0A0C2ZZD5_9AGAM</name>
<dbReference type="OrthoDB" id="406045at2759"/>
<protein>
    <submittedName>
        <fullName evidence="2">Uncharacterized protein</fullName>
    </submittedName>
</protein>
<dbReference type="EMBL" id="KN822095">
    <property type="protein sequence ID" value="KIM57802.1"/>
    <property type="molecule type" value="Genomic_DNA"/>
</dbReference>
<sequence>PGRLTMAGKRAKLWIQDLLWDLHNTKRAHDDLGLRGIKGTTGTHANFLAVFNRDHKKVEQLDELVTKLSGFECACPVTGQTYDAVNTALKGKDTGPKSGSIFAAFSLQAKGTVLKV</sequence>
<dbReference type="PANTHER" id="PTHR43172">
    <property type="entry name" value="ADENYLOSUCCINATE LYASE"/>
    <property type="match status" value="1"/>
</dbReference>
<evidence type="ECO:0000313" key="2">
    <source>
        <dbReference type="EMBL" id="KIM57802.1"/>
    </source>
</evidence>
<gene>
    <name evidence="2" type="ORF">SCLCIDRAFT_1219056</name>
</gene>
<feature type="non-terminal residue" evidence="2">
    <location>
        <position position="1"/>
    </location>
</feature>
<dbReference type="AlphaFoldDB" id="A0A0C2ZZD5"/>
<dbReference type="HOGENOM" id="CLU_169376_0_0_1"/>
<reference evidence="2 3" key="1">
    <citation type="submission" date="2014-04" db="EMBL/GenBank/DDBJ databases">
        <authorList>
            <consortium name="DOE Joint Genome Institute"/>
            <person name="Kuo A."/>
            <person name="Kohler A."/>
            <person name="Nagy L.G."/>
            <person name="Floudas D."/>
            <person name="Copeland A."/>
            <person name="Barry K.W."/>
            <person name="Cichocki N."/>
            <person name="Veneault-Fourrey C."/>
            <person name="LaButti K."/>
            <person name="Lindquist E.A."/>
            <person name="Lipzen A."/>
            <person name="Lundell T."/>
            <person name="Morin E."/>
            <person name="Murat C."/>
            <person name="Sun H."/>
            <person name="Tunlid A."/>
            <person name="Henrissat B."/>
            <person name="Grigoriev I.V."/>
            <person name="Hibbett D.S."/>
            <person name="Martin F."/>
            <person name="Nordberg H.P."/>
            <person name="Cantor M.N."/>
            <person name="Hua S.X."/>
        </authorList>
    </citation>
    <scope>NUCLEOTIDE SEQUENCE [LARGE SCALE GENOMIC DNA]</scope>
    <source>
        <strain evidence="2 3">Foug A</strain>
    </source>
</reference>
<reference evidence="3" key="2">
    <citation type="submission" date="2015-01" db="EMBL/GenBank/DDBJ databases">
        <title>Evolutionary Origins and Diversification of the Mycorrhizal Mutualists.</title>
        <authorList>
            <consortium name="DOE Joint Genome Institute"/>
            <consortium name="Mycorrhizal Genomics Consortium"/>
            <person name="Kohler A."/>
            <person name="Kuo A."/>
            <person name="Nagy L.G."/>
            <person name="Floudas D."/>
            <person name="Copeland A."/>
            <person name="Barry K.W."/>
            <person name="Cichocki N."/>
            <person name="Veneault-Fourrey C."/>
            <person name="LaButti K."/>
            <person name="Lindquist E.A."/>
            <person name="Lipzen A."/>
            <person name="Lundell T."/>
            <person name="Morin E."/>
            <person name="Murat C."/>
            <person name="Riley R."/>
            <person name="Ohm R."/>
            <person name="Sun H."/>
            <person name="Tunlid A."/>
            <person name="Henrissat B."/>
            <person name="Grigoriev I.V."/>
            <person name="Hibbett D.S."/>
            <person name="Martin F."/>
        </authorList>
    </citation>
    <scope>NUCLEOTIDE SEQUENCE [LARGE SCALE GENOMIC DNA]</scope>
    <source>
        <strain evidence="3">Foug A</strain>
    </source>
</reference>
<evidence type="ECO:0000313" key="3">
    <source>
        <dbReference type="Proteomes" id="UP000053989"/>
    </source>
</evidence>
<dbReference type="Proteomes" id="UP000053989">
    <property type="component" value="Unassembled WGS sequence"/>
</dbReference>
<dbReference type="GO" id="GO:0070626">
    <property type="term" value="F:(S)-2-(5-amino-1-(5-phospho-D-ribosyl)imidazole-4-carboxamido) succinate lyase (fumarate-forming) activity"/>
    <property type="evidence" value="ECO:0007669"/>
    <property type="project" value="TreeGrafter"/>
</dbReference>
<proteinExistence type="predicted"/>